<dbReference type="GO" id="GO:0006357">
    <property type="term" value="P:regulation of transcription by RNA polymerase II"/>
    <property type="evidence" value="ECO:0007669"/>
    <property type="project" value="TreeGrafter"/>
</dbReference>
<dbReference type="PANTHER" id="PTHR12549:SF38">
    <property type="entry name" value="JMJC DOMAIN-CONTAINING HISTONE DEMETHYLASE 2, ISOFORM A"/>
    <property type="match status" value="1"/>
</dbReference>
<evidence type="ECO:0000256" key="2">
    <source>
        <dbReference type="ARBA" id="ARBA00022723"/>
    </source>
</evidence>
<protein>
    <recommendedName>
        <fullName evidence="5">JmjC domain-containing protein</fullName>
    </recommendedName>
</protein>
<proteinExistence type="predicted"/>
<dbReference type="AlphaFoldDB" id="A0A8H7VWP2"/>
<dbReference type="Proteomes" id="UP000613177">
    <property type="component" value="Unassembled WGS sequence"/>
</dbReference>
<dbReference type="InterPro" id="IPR003347">
    <property type="entry name" value="JmjC_dom"/>
</dbReference>
<dbReference type="PROSITE" id="PS51184">
    <property type="entry name" value="JMJC"/>
    <property type="match status" value="1"/>
</dbReference>
<accession>A0A8H7VWP2</accession>
<evidence type="ECO:0000256" key="1">
    <source>
        <dbReference type="ARBA" id="ARBA00004123"/>
    </source>
</evidence>
<dbReference type="GO" id="GO:0003712">
    <property type="term" value="F:transcription coregulator activity"/>
    <property type="evidence" value="ECO:0007669"/>
    <property type="project" value="TreeGrafter"/>
</dbReference>
<comment type="caution">
    <text evidence="6">The sequence shown here is derived from an EMBL/GenBank/DDBJ whole genome shotgun (WGS) entry which is preliminary data.</text>
</comment>
<dbReference type="Gene3D" id="2.60.120.650">
    <property type="entry name" value="Cupin"/>
    <property type="match status" value="1"/>
</dbReference>
<dbReference type="GO" id="GO:0031490">
    <property type="term" value="F:chromatin DNA binding"/>
    <property type="evidence" value="ECO:0007669"/>
    <property type="project" value="TreeGrafter"/>
</dbReference>
<dbReference type="SMART" id="SM00558">
    <property type="entry name" value="JmjC"/>
    <property type="match status" value="1"/>
</dbReference>
<keyword evidence="2" id="KW-0479">Metal-binding</keyword>
<dbReference type="GO" id="GO:0032454">
    <property type="term" value="F:histone H3K9 demethylase activity"/>
    <property type="evidence" value="ECO:0007669"/>
    <property type="project" value="InterPro"/>
</dbReference>
<dbReference type="InterPro" id="IPR045109">
    <property type="entry name" value="LSDs-like"/>
</dbReference>
<feature type="domain" description="JmjC" evidence="5">
    <location>
        <begin position="653"/>
        <end position="824"/>
    </location>
</feature>
<dbReference type="Pfam" id="PF02373">
    <property type="entry name" value="JmjC"/>
    <property type="match status" value="1"/>
</dbReference>
<dbReference type="GO" id="GO:0046872">
    <property type="term" value="F:metal ion binding"/>
    <property type="evidence" value="ECO:0007669"/>
    <property type="project" value="UniProtKB-KW"/>
</dbReference>
<sequence length="850" mass="95785">MFNKAARLAKCLQSQTTEKVIVQDKPCNNPPFDKFNASCRGCEEEESCSFMGLRGFKVSKKTGKLLHGPYFPPTKKYNPLRRLKSLRFNTEPPSQKAPSYAMNKIKSAFHKILLRQKDALSKDFLNAPIRRENPEGYRHFCDSCYTSLFNYHFICSTCALEICPECFDKLSTTTSDDALLDCIKGDKHLKEEFVSVSKLPSDSMKQLIRTTTPEPIISDGEQYTNTHNETVDNNDCTNSKYNNQYSSNSDVKNTFSSADIQYHIQNNYINTPNYIQQFETLYYNSLTNSNTCSQQTQINSIQDDMNVDTLGFGTGNMFEPCYINNIKFIHTGDSGTYVLPSALCSTRDANCQVSSSNDGLMKLPPELFYERIFFNQVASGSKRPPQADFSSSNMIQKKRRGINNNYSYCHYSNISSGNLYTNRIHQDNHYNQVYQAPQPIHFTPPYHLLNNSEDCELYNGFSGYTGSKEGYAPRAIKTPKSRRPSAQQVPAHLSPTNALPQEPLLSPVPARHQASSSSTTPALSQPAARMLHISASALTPESFRAHWQTHQPAMISESTTGSIISWTPEVFETLCANETLEATDIDRRTFEVSGKDYFAAFSDRVKRKELCSALGSTEVLKIKDLPPNKSLKDKYPGLYQDFMKTLVTPEYCTADGYFNLANRLPEEYLPPDLGPKLFISYGSDEGGNTGRTNLHCDMTDAVNVMYYADNNTSKAVPVASALWHIFPYESFEKVGSYIAGHKEIGSLHPILDHAFYLGQDDLKALEQEYNVVPFTLYQNPGDTVYIPAGCAHQVTNYSNSIKCAYDFISPENVDRSVYISECFRSLKREDKLQLPTTLAFAWTSLKSDEI</sequence>
<evidence type="ECO:0000259" key="5">
    <source>
        <dbReference type="PROSITE" id="PS51184"/>
    </source>
</evidence>
<comment type="subcellular location">
    <subcellularLocation>
        <location evidence="1">Nucleus</location>
    </subcellularLocation>
</comment>
<feature type="region of interest" description="Disordered" evidence="4">
    <location>
        <begin position="477"/>
        <end position="526"/>
    </location>
</feature>
<name>A0A8H7VWP2_9FUNG</name>
<dbReference type="PANTHER" id="PTHR12549">
    <property type="entry name" value="JMJC DOMAIN-CONTAINING HISTONE DEMETHYLATION PROTEIN"/>
    <property type="match status" value="1"/>
</dbReference>
<keyword evidence="7" id="KW-1185">Reference proteome</keyword>
<dbReference type="EMBL" id="JAEPRE010000234">
    <property type="protein sequence ID" value="KAG2229914.1"/>
    <property type="molecule type" value="Genomic_DNA"/>
</dbReference>
<keyword evidence="3" id="KW-0539">Nucleus</keyword>
<feature type="compositionally biased region" description="Polar residues" evidence="4">
    <location>
        <begin position="513"/>
        <end position="523"/>
    </location>
</feature>
<evidence type="ECO:0000256" key="3">
    <source>
        <dbReference type="ARBA" id="ARBA00023242"/>
    </source>
</evidence>
<feature type="compositionally biased region" description="Polar residues" evidence="4">
    <location>
        <begin position="484"/>
        <end position="499"/>
    </location>
</feature>
<evidence type="ECO:0000313" key="7">
    <source>
        <dbReference type="Proteomes" id="UP000613177"/>
    </source>
</evidence>
<dbReference type="SUPFAM" id="SSF51197">
    <property type="entry name" value="Clavaminate synthase-like"/>
    <property type="match status" value="1"/>
</dbReference>
<dbReference type="GO" id="GO:0000118">
    <property type="term" value="C:histone deacetylase complex"/>
    <property type="evidence" value="ECO:0007669"/>
    <property type="project" value="TreeGrafter"/>
</dbReference>
<dbReference type="GO" id="GO:0000785">
    <property type="term" value="C:chromatin"/>
    <property type="evidence" value="ECO:0007669"/>
    <property type="project" value="TreeGrafter"/>
</dbReference>
<gene>
    <name evidence="6" type="ORF">INT48_008295</name>
</gene>
<reference evidence="6" key="1">
    <citation type="submission" date="2021-01" db="EMBL/GenBank/DDBJ databases">
        <title>Metabolic potential, ecology and presence of endohyphal bacteria is reflected in genomic diversity of Mucoromycotina.</title>
        <authorList>
            <person name="Muszewska A."/>
            <person name="Okrasinska A."/>
            <person name="Steczkiewicz K."/>
            <person name="Drgas O."/>
            <person name="Orlowska M."/>
            <person name="Perlinska-Lenart U."/>
            <person name="Aleksandrzak-Piekarczyk T."/>
            <person name="Szatraj K."/>
            <person name="Zielenkiewicz U."/>
            <person name="Pilsyk S."/>
            <person name="Malc E."/>
            <person name="Mieczkowski P."/>
            <person name="Kruszewska J.S."/>
            <person name="Biernat P."/>
            <person name="Pawlowska J."/>
        </authorList>
    </citation>
    <scope>NUCLEOTIDE SEQUENCE</scope>
    <source>
        <strain evidence="6">WA0000018081</strain>
    </source>
</reference>
<evidence type="ECO:0000256" key="4">
    <source>
        <dbReference type="SAM" id="MobiDB-lite"/>
    </source>
</evidence>
<organism evidence="6 7">
    <name type="scientific">Thamnidium elegans</name>
    <dbReference type="NCBI Taxonomy" id="101142"/>
    <lineage>
        <taxon>Eukaryota</taxon>
        <taxon>Fungi</taxon>
        <taxon>Fungi incertae sedis</taxon>
        <taxon>Mucoromycota</taxon>
        <taxon>Mucoromycotina</taxon>
        <taxon>Mucoromycetes</taxon>
        <taxon>Mucorales</taxon>
        <taxon>Mucorineae</taxon>
        <taxon>Mucoraceae</taxon>
        <taxon>Thamnidium</taxon>
    </lineage>
</organism>
<evidence type="ECO:0000313" key="6">
    <source>
        <dbReference type="EMBL" id="KAG2229914.1"/>
    </source>
</evidence>